<evidence type="ECO:0000313" key="2">
    <source>
        <dbReference type="EMBL" id="TCG05329.1"/>
    </source>
</evidence>
<feature type="chain" id="PRO_5021015057" description="DUF4331 domain-containing protein" evidence="1">
    <location>
        <begin position="27"/>
        <end position="488"/>
    </location>
</feature>
<protein>
    <recommendedName>
        <fullName evidence="4">DUF4331 domain-containing protein</fullName>
    </recommendedName>
</protein>
<feature type="signal peptide" evidence="1">
    <location>
        <begin position="1"/>
        <end position="26"/>
    </location>
</feature>
<name>A0A4R0XEI5_9BURK</name>
<evidence type="ECO:0000313" key="3">
    <source>
        <dbReference type="Proteomes" id="UP000294200"/>
    </source>
</evidence>
<dbReference type="Pfam" id="PF14224">
    <property type="entry name" value="DUF4331"/>
    <property type="match status" value="1"/>
</dbReference>
<sequence>MRPVVRIMAAVALCAAALWGSGTHPASHREAPLIANDPTADNTDFYMFRSWTNPNNVVFILNVIPMQDPGAGPNYFNFGDDVVYRINIDTNGNGKANDLVYEIRFKTELRGALASQQLPLSYAALPPITALDGAGSDGLILRQSYTVTQVRHGQRTDLGTQRMFAVPSNVGPLTMPNYEALAAQGTYLLANGGKVFAGQRGETFYIDLGAVFDTVNLRRTPPVLTPAEDANDHVNPFGNDTFSGFNISTIAIEVPITTVTSKPNGVIGAYVSTLRHEGRGMGDDEGNGGRWVQVSRMGNPLVNELIIGTDTKDKWNTTDPADEAQFLGFYLNSRLATALNLRVGLTIPTTNRTDLVNVLLKYPSQPQTGTCGAHDCSELLRLNLGVSPTPPAQQRRLSVLAGDSAGWPNGRRPNDDVTDIALRVIAGRLTGVPTGNLLLGDGVNFNVGAEGSNLTVNGIYTVFPYLPTPHDGRNRRHIDCGEAGANPC</sequence>
<dbReference type="Proteomes" id="UP000294200">
    <property type="component" value="Unassembled WGS sequence"/>
</dbReference>
<keyword evidence="3" id="KW-1185">Reference proteome</keyword>
<dbReference type="EMBL" id="MWML01000177">
    <property type="protein sequence ID" value="TCG05329.1"/>
    <property type="molecule type" value="Genomic_DNA"/>
</dbReference>
<keyword evidence="1" id="KW-0732">Signal</keyword>
<organism evidence="2 3">
    <name type="scientific">Paraburkholderia steynii</name>
    <dbReference type="NCBI Taxonomy" id="1245441"/>
    <lineage>
        <taxon>Bacteria</taxon>
        <taxon>Pseudomonadati</taxon>
        <taxon>Pseudomonadota</taxon>
        <taxon>Betaproteobacteria</taxon>
        <taxon>Burkholderiales</taxon>
        <taxon>Burkholderiaceae</taxon>
        <taxon>Paraburkholderia</taxon>
    </lineage>
</organism>
<gene>
    <name evidence="2" type="ORF">BZM27_34620</name>
</gene>
<reference evidence="2 3" key="1">
    <citation type="submission" date="2017-02" db="EMBL/GenBank/DDBJ databases">
        <title>Paraburkholderia sophoroidis sp. nov. and Paraburkholderia steynii sp. nov. rhizobial symbionts of the fynbos legume Hypocalyptus sophoroides.</title>
        <authorList>
            <person name="Steenkamp E.T."/>
            <person name="Beukes C.W."/>
            <person name="Van Zyl E."/>
            <person name="Avontuur J."/>
            <person name="Chan W.Y."/>
            <person name="Hassen A."/>
            <person name="Palmer M."/>
            <person name="Mthombeni L."/>
            <person name="Phalane F."/>
            <person name="Sereme K."/>
            <person name="Venter S.N."/>
        </authorList>
    </citation>
    <scope>NUCLEOTIDE SEQUENCE [LARGE SCALE GENOMIC DNA]</scope>
    <source>
        <strain evidence="2 3">HC1.1ba</strain>
    </source>
</reference>
<accession>A0A4R0XEI5</accession>
<proteinExistence type="predicted"/>
<evidence type="ECO:0000256" key="1">
    <source>
        <dbReference type="SAM" id="SignalP"/>
    </source>
</evidence>
<comment type="caution">
    <text evidence="2">The sequence shown here is derived from an EMBL/GenBank/DDBJ whole genome shotgun (WGS) entry which is preliminary data.</text>
</comment>
<dbReference type="InterPro" id="IPR025566">
    <property type="entry name" value="DUF4331"/>
</dbReference>
<dbReference type="AlphaFoldDB" id="A0A4R0XEI5"/>
<evidence type="ECO:0008006" key="4">
    <source>
        <dbReference type="Google" id="ProtNLM"/>
    </source>
</evidence>